<protein>
    <submittedName>
        <fullName evidence="3">Tripartite tricarboxylate transporter TctB family protein</fullName>
    </submittedName>
</protein>
<accession>A0A558JEG9</accession>
<evidence type="ECO:0000313" key="3">
    <source>
        <dbReference type="EMBL" id="TVU92034.1"/>
    </source>
</evidence>
<dbReference type="InterPro" id="IPR009936">
    <property type="entry name" value="DUF1468"/>
</dbReference>
<dbReference type="Proteomes" id="UP000317288">
    <property type="component" value="Unassembled WGS sequence"/>
</dbReference>
<evidence type="ECO:0000256" key="1">
    <source>
        <dbReference type="SAM" id="Phobius"/>
    </source>
</evidence>
<organism evidence="3 4">
    <name type="scientific">Vreelandella titanicae</name>
    <dbReference type="NCBI Taxonomy" id="664683"/>
    <lineage>
        <taxon>Bacteria</taxon>
        <taxon>Pseudomonadati</taxon>
        <taxon>Pseudomonadota</taxon>
        <taxon>Gammaproteobacteria</taxon>
        <taxon>Oceanospirillales</taxon>
        <taxon>Halomonadaceae</taxon>
        <taxon>Vreelandella</taxon>
    </lineage>
</organism>
<feature type="transmembrane region" description="Helical" evidence="1">
    <location>
        <begin position="124"/>
        <end position="146"/>
    </location>
</feature>
<gene>
    <name evidence="3" type="ORF">FQP89_02575</name>
</gene>
<dbReference type="Pfam" id="PF07331">
    <property type="entry name" value="TctB"/>
    <property type="match status" value="1"/>
</dbReference>
<comment type="caution">
    <text evidence="3">The sequence shown here is derived from an EMBL/GenBank/DDBJ whole genome shotgun (WGS) entry which is preliminary data.</text>
</comment>
<sequence>MRINDLVMGLVMALLGAIIIWASKDFAPLARQPYGAGTFPTLIGAFLIGLGLLLALRGWQQRGALFIWQGQVALSRTVLCLFAVVAAVAGYVLLTPLLGFPLVAPLMLTLLIGWLSGGRWGMAVIVAIVASAMVWSVFALLLHVPLDLGILEEVIY</sequence>
<feature type="transmembrane region" description="Helical" evidence="1">
    <location>
        <begin position="100"/>
        <end position="117"/>
    </location>
</feature>
<evidence type="ECO:0000259" key="2">
    <source>
        <dbReference type="Pfam" id="PF07331"/>
    </source>
</evidence>
<reference evidence="3 4" key="1">
    <citation type="submission" date="2019-07" db="EMBL/GenBank/DDBJ databases">
        <title>Diversity of Bacteria from Kongsfjorden, Arctic.</title>
        <authorList>
            <person name="Yu Y."/>
        </authorList>
    </citation>
    <scope>NUCLEOTIDE SEQUENCE [LARGE SCALE GENOMIC DNA]</scope>
    <source>
        <strain evidence="3 4">SM1922</strain>
    </source>
</reference>
<name>A0A558JEG9_9GAMM</name>
<dbReference type="EMBL" id="VNFE01000001">
    <property type="protein sequence ID" value="TVU92034.1"/>
    <property type="molecule type" value="Genomic_DNA"/>
</dbReference>
<feature type="transmembrane region" description="Helical" evidence="1">
    <location>
        <begin position="77"/>
        <end position="94"/>
    </location>
</feature>
<dbReference type="AlphaFoldDB" id="A0A558JEG9"/>
<feature type="transmembrane region" description="Helical" evidence="1">
    <location>
        <begin position="35"/>
        <end position="56"/>
    </location>
</feature>
<proteinExistence type="predicted"/>
<keyword evidence="1" id="KW-0472">Membrane</keyword>
<keyword evidence="1" id="KW-1133">Transmembrane helix</keyword>
<dbReference type="RefSeq" id="WP_144809783.1">
    <property type="nucleotide sequence ID" value="NZ_VNFE01000001.1"/>
</dbReference>
<feature type="transmembrane region" description="Helical" evidence="1">
    <location>
        <begin position="7"/>
        <end position="23"/>
    </location>
</feature>
<feature type="domain" description="DUF1468" evidence="2">
    <location>
        <begin position="7"/>
        <end position="146"/>
    </location>
</feature>
<evidence type="ECO:0000313" key="4">
    <source>
        <dbReference type="Proteomes" id="UP000317288"/>
    </source>
</evidence>
<keyword evidence="1" id="KW-0812">Transmembrane</keyword>